<name>A0A6L5JYV7_RHOTE</name>
<feature type="transmembrane region" description="Helical" evidence="1">
    <location>
        <begin position="97"/>
        <end position="120"/>
    </location>
</feature>
<evidence type="ECO:0000313" key="2">
    <source>
        <dbReference type="EMBL" id="MQY51398.1"/>
    </source>
</evidence>
<accession>A0A6L5JYV7</accession>
<feature type="transmembrane region" description="Helical" evidence="1">
    <location>
        <begin position="60"/>
        <end position="85"/>
    </location>
</feature>
<protein>
    <submittedName>
        <fullName evidence="2">Uncharacterized protein</fullName>
    </submittedName>
</protein>
<keyword evidence="1" id="KW-0812">Transmembrane</keyword>
<proteinExistence type="predicted"/>
<keyword evidence="1" id="KW-0472">Membrane</keyword>
<gene>
    <name evidence="2" type="ORF">GHK24_06385</name>
</gene>
<dbReference type="AlphaFoldDB" id="A0A6L5JYV7"/>
<reference evidence="2 3" key="1">
    <citation type="submission" date="2019-10" db="EMBL/GenBank/DDBJ databases">
        <title>Whole-genome sequence of the purple nonsulfur photosynthetic bacterium Rhodocyclus tenuis.</title>
        <authorList>
            <person name="Kyndt J.A."/>
            <person name="Meyer T.E."/>
        </authorList>
    </citation>
    <scope>NUCLEOTIDE SEQUENCE [LARGE SCALE GENOMIC DNA]</scope>
    <source>
        <strain evidence="2 3">DSM 110</strain>
    </source>
</reference>
<dbReference type="EMBL" id="WIXJ01000003">
    <property type="protein sequence ID" value="MQY51398.1"/>
    <property type="molecule type" value="Genomic_DNA"/>
</dbReference>
<evidence type="ECO:0000256" key="1">
    <source>
        <dbReference type="SAM" id="Phobius"/>
    </source>
</evidence>
<comment type="caution">
    <text evidence="2">The sequence shown here is derived from an EMBL/GenBank/DDBJ whole genome shotgun (WGS) entry which is preliminary data.</text>
</comment>
<keyword evidence="1" id="KW-1133">Transmembrane helix</keyword>
<dbReference type="Proteomes" id="UP000480275">
    <property type="component" value="Unassembled WGS sequence"/>
</dbReference>
<feature type="transmembrane region" description="Helical" evidence="1">
    <location>
        <begin position="29"/>
        <end position="48"/>
    </location>
</feature>
<organism evidence="2 3">
    <name type="scientific">Rhodocyclus tenuis</name>
    <name type="common">Rhodospirillum tenue</name>
    <dbReference type="NCBI Taxonomy" id="1066"/>
    <lineage>
        <taxon>Bacteria</taxon>
        <taxon>Pseudomonadati</taxon>
        <taxon>Pseudomonadota</taxon>
        <taxon>Betaproteobacteria</taxon>
        <taxon>Rhodocyclales</taxon>
        <taxon>Rhodocyclaceae</taxon>
        <taxon>Rhodocyclus</taxon>
    </lineage>
</organism>
<evidence type="ECO:0000313" key="3">
    <source>
        <dbReference type="Proteomes" id="UP000480275"/>
    </source>
</evidence>
<feature type="transmembrane region" description="Helical" evidence="1">
    <location>
        <begin position="6"/>
        <end position="22"/>
    </location>
</feature>
<sequence>MVLALLGSSAALGLWLGIQYLRRVRSKPLLIGLHLILGGASMEGTVMLRGTLADGGGSLAGVVSAVTLGNAVAVLLFTAMLSGLLTPLIAQHAPRKITSVALATHAAVGALGFLLFIAWAL</sequence>